<evidence type="ECO:0000313" key="11">
    <source>
        <dbReference type="Proteomes" id="UP000273973"/>
    </source>
</evidence>
<reference evidence="6 11" key="5">
    <citation type="submission" date="2018-12" db="EMBL/GenBank/DDBJ databases">
        <title>Whole-genome sequences of fifteen clinical Streptococcus suis strains isolated from pigs between 2006 and 2018.</title>
        <authorList>
            <person name="Stevens M.J.A."/>
            <person name="Cernela N."/>
            <person name="Spoerry Serrano N."/>
            <person name="Schmitt S."/>
            <person name="Schrenzel J."/>
            <person name="Stephan R."/>
        </authorList>
    </citation>
    <scope>NUCLEOTIDE SEQUENCE [LARGE SCALE GENOMIC DNA]</scope>
    <source>
        <strain evidence="6 11">SS1014</strain>
    </source>
</reference>
<evidence type="ECO:0000313" key="4">
    <source>
        <dbReference type="EMBL" id="CYV61104.1"/>
    </source>
</evidence>
<sequence>MKRYRFQIFLILFSSVLFLTYLAWAKTIPFDGAPDEYLRYKIPMFIYKHGHLPTGYDTETLFDRGGNWSYGFYSQFLAPLFSALFMKVTSLFSQSDQALLLAARFTSVISGVLTANVIALSVWRITKSKMICLFTILFVGLWPQIIFLSSYVNNDIIGLLGVALVTDVVVKTSIARTWTYFDTIYLALGFIVCLLGYINTYGFVLFAGIYFLFAINYSNKLKHNSFVMKINHCVLLSIILIVVVAPFFVRNYLLYGDFFGSSAFEAAHQKWIEQGGESMLNGAVSYGRNFIEFFTWRNYDFIVWTWQSFIGRFSYMSLVLSNFLYNVYWYSLIIGVCFSLFYKFKTKLSIWEKIAYLSIAGSMLITIFLHVYRSYFTDYQPQGRYIIGLFVPLCLMMMFGYWKLLKMYPKIQRLVFLISALLLIFSSIHIFKNYIYDFYIIRGLGVIYH</sequence>
<evidence type="ECO:0000313" key="13">
    <source>
        <dbReference type="Proteomes" id="UP000309259"/>
    </source>
</evidence>
<evidence type="ECO:0000313" key="5">
    <source>
        <dbReference type="EMBL" id="RRN50984.1"/>
    </source>
</evidence>
<feature type="transmembrane region" description="Helical" evidence="1">
    <location>
        <begin position="323"/>
        <end position="342"/>
    </location>
</feature>
<evidence type="ECO:0000313" key="6">
    <source>
        <dbReference type="EMBL" id="RRR50067.1"/>
    </source>
</evidence>
<keyword evidence="1" id="KW-0812">Transmembrane</keyword>
<dbReference type="EMBL" id="FIIX01000003">
    <property type="protein sequence ID" value="CYV61104.1"/>
    <property type="molecule type" value="Genomic_DNA"/>
</dbReference>
<evidence type="ECO:0000313" key="7">
    <source>
        <dbReference type="EMBL" id="TII03663.1"/>
    </source>
</evidence>
<evidence type="ECO:0000256" key="1">
    <source>
        <dbReference type="SAM" id="Phobius"/>
    </source>
</evidence>
<keyword evidence="1" id="KW-1133">Transmembrane helix</keyword>
<reference evidence="2 10" key="2">
    <citation type="submission" date="2017-11" db="EMBL/GenBank/DDBJ databases">
        <title>Genome analysis of Streptococcus suis serotype chz stain ah681.</title>
        <authorList>
            <person name="Pan Z."/>
            <person name="Zhang Y."/>
            <person name="Ma J."/>
            <person name="Lu P."/>
            <person name="Zhu Y."/>
            <person name="Zhong X."/>
            <person name="Dong W."/>
            <person name="Lu C."/>
            <person name="Yao H."/>
        </authorList>
    </citation>
    <scope>NUCLEOTIDE SEQUENCE [LARGE SCALE GENOMIC DNA]</scope>
    <source>
        <strain evidence="2 10">AH681</strain>
    </source>
</reference>
<evidence type="ECO:0000313" key="2">
    <source>
        <dbReference type="EMBL" id="AUA19288.1"/>
    </source>
</evidence>
<evidence type="ECO:0000313" key="12">
    <source>
        <dbReference type="Proteomes" id="UP000281324"/>
    </source>
</evidence>
<feature type="transmembrane region" description="Helical" evidence="1">
    <location>
        <begin position="384"/>
        <end position="402"/>
    </location>
</feature>
<reference evidence="6 11" key="4">
    <citation type="submission" date="2018-11" db="EMBL/GenBank/DDBJ databases">
        <authorList>
            <person name="Stevens M.J."/>
            <person name="Cernela N."/>
            <person name="Spoerry Serrano N."/>
            <person name="Schmitt S."/>
            <person name="Schrenzel J."/>
            <person name="Stephan R."/>
        </authorList>
    </citation>
    <scope>NUCLEOTIDE SEQUENCE [LARGE SCALE GENOMIC DNA]</scope>
    <source>
        <strain evidence="6 11">SS1014</strain>
    </source>
</reference>
<dbReference type="EMBL" id="RSDG01000005">
    <property type="protein sequence ID" value="RRR50067.1"/>
    <property type="molecule type" value="Genomic_DNA"/>
</dbReference>
<dbReference type="EMBL" id="CP025043">
    <property type="protein sequence ID" value="AUA19288.1"/>
    <property type="molecule type" value="Genomic_DNA"/>
</dbReference>
<feature type="transmembrane region" description="Helical" evidence="1">
    <location>
        <begin position="98"/>
        <end position="122"/>
    </location>
</feature>
<gene>
    <name evidence="2" type="ORF">CWI26_07275</name>
    <name evidence="5" type="ORF">EI219_02225</name>
    <name evidence="6" type="ORF">EJA00_01435</name>
    <name evidence="3" type="ORF">ERS132421_00396</name>
    <name evidence="4" type="ORF">ERS132461_00196</name>
    <name evidence="7" type="ORF">FAJ35_01710</name>
</gene>
<evidence type="ECO:0000313" key="9">
    <source>
        <dbReference type="Proteomes" id="UP000073388"/>
    </source>
</evidence>
<accession>A0A0Z8HXC0</accession>
<dbReference type="EMBL" id="RRZQ01000004">
    <property type="protein sequence ID" value="RRN50984.1"/>
    <property type="molecule type" value="Genomic_DNA"/>
</dbReference>
<evidence type="ECO:0000313" key="8">
    <source>
        <dbReference type="Proteomes" id="UP000073200"/>
    </source>
</evidence>
<dbReference type="AlphaFoldDB" id="A0A0Z8HXC0"/>
<dbReference type="Proteomes" id="UP000281324">
    <property type="component" value="Unassembled WGS sequence"/>
</dbReference>
<evidence type="ECO:0008006" key="14">
    <source>
        <dbReference type="Google" id="ProtNLM"/>
    </source>
</evidence>
<dbReference type="Proteomes" id="UP000273973">
    <property type="component" value="Unassembled WGS sequence"/>
</dbReference>
<dbReference type="Proteomes" id="UP000309259">
    <property type="component" value="Unassembled WGS sequence"/>
</dbReference>
<reference evidence="7 13" key="6">
    <citation type="submission" date="2019-04" db="EMBL/GenBank/DDBJ databases">
        <title>Genome analysis of Streptococcus suis strain WUSS327.</title>
        <authorList>
            <person name="Chen H."/>
            <person name="Gao X."/>
            <person name="Wu Z."/>
        </authorList>
    </citation>
    <scope>NUCLEOTIDE SEQUENCE [LARGE SCALE GENOMIC DNA]</scope>
    <source>
        <strain evidence="7 13">WUSS327</strain>
    </source>
</reference>
<evidence type="ECO:0000313" key="10">
    <source>
        <dbReference type="Proteomes" id="UP000231863"/>
    </source>
</evidence>
<dbReference type="Proteomes" id="UP000073200">
    <property type="component" value="Unassembled WGS sequence"/>
</dbReference>
<feature type="transmembrane region" description="Helical" evidence="1">
    <location>
        <begin position="233"/>
        <end position="253"/>
    </location>
</feature>
<dbReference type="RefSeq" id="WP_029176649.1">
    <property type="nucleotide sequence ID" value="NZ_CEHJ01000032.1"/>
</dbReference>
<organism evidence="6 11">
    <name type="scientific">Streptococcus suis</name>
    <dbReference type="NCBI Taxonomy" id="1307"/>
    <lineage>
        <taxon>Bacteria</taxon>
        <taxon>Bacillati</taxon>
        <taxon>Bacillota</taxon>
        <taxon>Bacilli</taxon>
        <taxon>Lactobacillales</taxon>
        <taxon>Streptococcaceae</taxon>
        <taxon>Streptococcus</taxon>
    </lineage>
</organism>
<feature type="transmembrane region" description="Helical" evidence="1">
    <location>
        <begin position="414"/>
        <end position="431"/>
    </location>
</feature>
<reference evidence="5 12" key="3">
    <citation type="submission" date="2018-11" db="EMBL/GenBank/DDBJ databases">
        <title>Changes in penicillin susceptibility of Streptococcus suis isolates by amino acid alterations in the penicillin-binding protein.</title>
        <authorList>
            <person name="Niemann L."/>
            <person name="Eichhorn I."/>
        </authorList>
    </citation>
    <scope>NUCLEOTIDE SEQUENCE [LARGE SCALE GENOMIC DNA]</scope>
    <source>
        <strain evidence="5 12">IMT40201</strain>
    </source>
</reference>
<evidence type="ECO:0000313" key="3">
    <source>
        <dbReference type="EMBL" id="CYU72304.1"/>
    </source>
</evidence>
<feature type="transmembrane region" description="Helical" evidence="1">
    <location>
        <begin position="354"/>
        <end position="372"/>
    </location>
</feature>
<feature type="transmembrane region" description="Helical" evidence="1">
    <location>
        <begin position="128"/>
        <end position="149"/>
    </location>
</feature>
<name>A0A0Z8HXC0_STRSU</name>
<proteinExistence type="predicted"/>
<dbReference type="EMBL" id="SSXL01000004">
    <property type="protein sequence ID" value="TII03663.1"/>
    <property type="molecule type" value="Genomic_DNA"/>
</dbReference>
<reference evidence="8 9" key="1">
    <citation type="submission" date="2016-02" db="EMBL/GenBank/DDBJ databases">
        <authorList>
            <consortium name="Pathogen Informatics"/>
        </authorList>
    </citation>
    <scope>NUCLEOTIDE SEQUENCE [LARGE SCALE GENOMIC DNA]</scope>
    <source>
        <strain evidence="3 8">LSS59</strain>
        <strain evidence="4 9">LSS99</strain>
    </source>
</reference>
<dbReference type="EMBL" id="FIHG01000001">
    <property type="protein sequence ID" value="CYU72304.1"/>
    <property type="molecule type" value="Genomic_DNA"/>
</dbReference>
<dbReference type="Proteomes" id="UP000231863">
    <property type="component" value="Chromosome"/>
</dbReference>
<keyword evidence="1" id="KW-0472">Membrane</keyword>
<protein>
    <recommendedName>
        <fullName evidence="14">Glycosyltransferase RgtA/B/C/D-like domain-containing protein</fullName>
    </recommendedName>
</protein>
<feature type="transmembrane region" description="Helical" evidence="1">
    <location>
        <begin position="184"/>
        <end position="213"/>
    </location>
</feature>
<dbReference type="Proteomes" id="UP000073388">
    <property type="component" value="Unassembled WGS sequence"/>
</dbReference>